<proteinExistence type="inferred from homology"/>
<gene>
    <name evidence="10" type="primary">atpG</name>
    <name evidence="11" type="ORF">Z960_05975</name>
</gene>
<keyword evidence="12" id="KW-1185">Reference proteome</keyword>
<dbReference type="HAMAP" id="MF_00815">
    <property type="entry name" value="ATP_synth_gamma_bact"/>
    <property type="match status" value="1"/>
</dbReference>
<dbReference type="CDD" id="cd12151">
    <property type="entry name" value="F1-ATPase_gamma"/>
    <property type="match status" value="1"/>
</dbReference>
<evidence type="ECO:0000256" key="5">
    <source>
        <dbReference type="ARBA" id="ARBA00022781"/>
    </source>
</evidence>
<accession>A0ABR4TFS5</accession>
<comment type="subcellular location">
    <subcellularLocation>
        <location evidence="10">Cell membrane</location>
        <topology evidence="10">Peripheral membrane protein</topology>
    </subcellularLocation>
    <subcellularLocation>
        <location evidence="2">Membrane</location>
        <topology evidence="2">Peripheral membrane protein</topology>
    </subcellularLocation>
</comment>
<comment type="function">
    <text evidence="1 10">Produces ATP from ADP in the presence of a proton gradient across the membrane. The gamma chain is believed to be important in regulating ATPase activity and the flow of protons through the CF(0) complex.</text>
</comment>
<dbReference type="PROSITE" id="PS00153">
    <property type="entry name" value="ATPASE_GAMMA"/>
    <property type="match status" value="1"/>
</dbReference>
<reference evidence="11 12" key="1">
    <citation type="submission" date="2014-02" db="EMBL/GenBank/DDBJ databases">
        <title>Plasmidome dynamics in the species complex Clostridium novyi sensu lato converts strains of independent lineages into distinctly different pathogens.</title>
        <authorList>
            <person name="Skarin H."/>
            <person name="Segerman B."/>
        </authorList>
    </citation>
    <scope>NUCLEOTIDE SEQUENCE [LARGE SCALE GENOMIC DNA]</scope>
    <source>
        <strain evidence="11 12">NCTC 9693</strain>
    </source>
</reference>
<dbReference type="RefSeq" id="WP_039228582.1">
    <property type="nucleotide sequence ID" value="NZ_JENX01000041.1"/>
</dbReference>
<evidence type="ECO:0000256" key="7">
    <source>
        <dbReference type="ARBA" id="ARBA00023136"/>
    </source>
</evidence>
<dbReference type="Gene3D" id="1.10.287.80">
    <property type="entry name" value="ATP synthase, gamma subunit, helix hairpin domain"/>
    <property type="match status" value="1"/>
</dbReference>
<sequence>MAGAGLIAIKRRIKSINNTKKITKAIGLVATSKLRKARQKLELNNNYYSSISDIMNEILSDSNLEKGVYFKSNGNNKKLYIVITSDSGLCGGFNGNVISKTLQEISDHRENSVLITVGKKGRTYLKKYKIESIAEYVDVPEIPTLKEVKAILDKAITLYLNGEIGEINVVYTHFISSVKQECKVKKLLPITSESNEKDINTFMEFEPDKSEVLEGISELYLKQTLLNLLLNSKTCEESSRMAAMDGATQNANDLLDKLNLKYNRIRQSSITQEISEIVGGAQAQNKGGISCQIT</sequence>
<keyword evidence="4 10" id="KW-0813">Transport</keyword>
<dbReference type="PRINTS" id="PR00126">
    <property type="entry name" value="ATPASEGAMMA"/>
</dbReference>
<dbReference type="Pfam" id="PF00231">
    <property type="entry name" value="ATP-synt"/>
    <property type="match status" value="1"/>
</dbReference>
<evidence type="ECO:0000256" key="8">
    <source>
        <dbReference type="ARBA" id="ARBA00023196"/>
    </source>
</evidence>
<dbReference type="SUPFAM" id="SSF52943">
    <property type="entry name" value="ATP synthase (F1-ATPase), gamma subunit"/>
    <property type="match status" value="1"/>
</dbReference>
<dbReference type="PANTHER" id="PTHR11693:SF22">
    <property type="entry name" value="ATP SYNTHASE SUBUNIT GAMMA, MITOCHONDRIAL"/>
    <property type="match status" value="1"/>
</dbReference>
<evidence type="ECO:0000256" key="1">
    <source>
        <dbReference type="ARBA" id="ARBA00003456"/>
    </source>
</evidence>
<comment type="caution">
    <text evidence="11">The sequence shown here is derived from an EMBL/GenBank/DDBJ whole genome shotgun (WGS) entry which is preliminary data.</text>
</comment>
<dbReference type="InterPro" id="IPR035968">
    <property type="entry name" value="ATP_synth_F1_ATPase_gsu"/>
</dbReference>
<dbReference type="InterPro" id="IPR000131">
    <property type="entry name" value="ATP_synth_F1_gsu"/>
</dbReference>
<evidence type="ECO:0000313" key="11">
    <source>
        <dbReference type="EMBL" id="KEI17494.1"/>
    </source>
</evidence>
<evidence type="ECO:0000256" key="10">
    <source>
        <dbReference type="HAMAP-Rule" id="MF_00815"/>
    </source>
</evidence>
<keyword evidence="7 10" id="KW-0472">Membrane</keyword>
<dbReference type="Gene3D" id="3.40.1380.10">
    <property type="match status" value="1"/>
</dbReference>
<keyword evidence="5 10" id="KW-0375">Hydrogen ion transport</keyword>
<dbReference type="NCBIfam" id="TIGR01146">
    <property type="entry name" value="ATPsyn_F1gamma"/>
    <property type="match status" value="1"/>
</dbReference>
<comment type="subunit">
    <text evidence="10">F-type ATPases have 2 components, CF(1) - the catalytic core - and CF(0) - the membrane proton channel. CF(1) has five subunits: alpha(3), beta(3), gamma(1), delta(1), epsilon(1). CF(0) has three main subunits: a, b and c.</text>
</comment>
<comment type="similarity">
    <text evidence="3 10">Belongs to the ATPase gamma chain family.</text>
</comment>
<keyword evidence="8 10" id="KW-0139">CF(1)</keyword>
<protein>
    <recommendedName>
        <fullName evidence="10">ATP synthase gamma chain</fullName>
    </recommendedName>
    <alternativeName>
        <fullName evidence="10">ATP synthase F1 sector gamma subunit</fullName>
    </alternativeName>
    <alternativeName>
        <fullName evidence="10">F-ATPase gamma subunit</fullName>
    </alternativeName>
</protein>
<evidence type="ECO:0000256" key="3">
    <source>
        <dbReference type="ARBA" id="ARBA00007681"/>
    </source>
</evidence>
<evidence type="ECO:0000256" key="6">
    <source>
        <dbReference type="ARBA" id="ARBA00023065"/>
    </source>
</evidence>
<evidence type="ECO:0000256" key="2">
    <source>
        <dbReference type="ARBA" id="ARBA00004170"/>
    </source>
</evidence>
<keyword evidence="6 10" id="KW-0406">Ion transport</keyword>
<organism evidence="11 12">
    <name type="scientific">Clostridium haemolyticum NCTC 9693</name>
    <dbReference type="NCBI Taxonomy" id="1443114"/>
    <lineage>
        <taxon>Bacteria</taxon>
        <taxon>Bacillati</taxon>
        <taxon>Bacillota</taxon>
        <taxon>Clostridia</taxon>
        <taxon>Eubacteriales</taxon>
        <taxon>Clostridiaceae</taxon>
        <taxon>Clostridium</taxon>
    </lineage>
</organism>
<name>A0ABR4TFS5_CLOHA</name>
<keyword evidence="10" id="KW-1003">Cell membrane</keyword>
<keyword evidence="9 10" id="KW-0066">ATP synthesis</keyword>
<evidence type="ECO:0000256" key="4">
    <source>
        <dbReference type="ARBA" id="ARBA00022448"/>
    </source>
</evidence>
<dbReference type="PANTHER" id="PTHR11693">
    <property type="entry name" value="ATP SYNTHASE GAMMA CHAIN"/>
    <property type="match status" value="1"/>
</dbReference>
<evidence type="ECO:0000313" key="12">
    <source>
        <dbReference type="Proteomes" id="UP000027937"/>
    </source>
</evidence>
<dbReference type="EMBL" id="JENX01000041">
    <property type="protein sequence ID" value="KEI17494.1"/>
    <property type="molecule type" value="Genomic_DNA"/>
</dbReference>
<evidence type="ECO:0000256" key="9">
    <source>
        <dbReference type="ARBA" id="ARBA00023310"/>
    </source>
</evidence>
<dbReference type="InterPro" id="IPR023632">
    <property type="entry name" value="ATP_synth_F1_gsu_CS"/>
</dbReference>
<dbReference type="Proteomes" id="UP000027937">
    <property type="component" value="Unassembled WGS sequence"/>
</dbReference>